<feature type="domain" description="Beta-galactosidase trimerisation" evidence="10">
    <location>
        <begin position="392"/>
        <end position="580"/>
    </location>
</feature>
<dbReference type="PIRSF" id="PIRSF001084">
    <property type="entry name" value="B-galactosidase"/>
    <property type="match status" value="1"/>
</dbReference>
<dbReference type="PANTHER" id="PTHR36447">
    <property type="entry name" value="BETA-GALACTOSIDASE GANA"/>
    <property type="match status" value="1"/>
</dbReference>
<evidence type="ECO:0000259" key="10">
    <source>
        <dbReference type="Pfam" id="PF08532"/>
    </source>
</evidence>
<protein>
    <recommendedName>
        <fullName evidence="3 8">Beta-galactosidase</fullName>
        <shortName evidence="8">Beta-gal</shortName>
        <ecNumber evidence="3 8">3.2.1.23</ecNumber>
    </recommendedName>
</protein>
<gene>
    <name evidence="11" type="ORF">SH580_03550</name>
</gene>
<keyword evidence="12" id="KW-1185">Reference proteome</keyword>
<evidence type="ECO:0000313" key="12">
    <source>
        <dbReference type="Proteomes" id="UP001324993"/>
    </source>
</evidence>
<dbReference type="InterPro" id="IPR003476">
    <property type="entry name" value="Glyco_hydro_42"/>
</dbReference>
<dbReference type="Pfam" id="PF02449">
    <property type="entry name" value="Glyco_hydro_42"/>
    <property type="match status" value="1"/>
</dbReference>
<keyword evidence="6" id="KW-0862">Zinc</keyword>
<dbReference type="EC" id="3.2.1.23" evidence="3 8"/>
<accession>A0ABZ0RKP4</accession>
<evidence type="ECO:0000256" key="4">
    <source>
        <dbReference type="ARBA" id="ARBA00022723"/>
    </source>
</evidence>
<reference evidence="11 12" key="1">
    <citation type="submission" date="2023-11" db="EMBL/GenBank/DDBJ databases">
        <title>Coraliomargarita sp. nov., isolated from marine algae.</title>
        <authorList>
            <person name="Lee J.K."/>
            <person name="Baek J.H."/>
            <person name="Kim J.M."/>
            <person name="Choi D.G."/>
            <person name="Jeon C.O."/>
        </authorList>
    </citation>
    <scope>NUCLEOTIDE SEQUENCE [LARGE SCALE GENOMIC DNA]</scope>
    <source>
        <strain evidence="11 12">J2-16</strain>
    </source>
</reference>
<proteinExistence type="inferred from homology"/>
<dbReference type="InterPro" id="IPR029062">
    <property type="entry name" value="Class_I_gatase-like"/>
</dbReference>
<sequence length="635" mass="72031">MLFGTSYYPEITNENEWAQDLKNMRTACLDTLRILEFAWSAIEPREGHYQFDWLDRFMDLAHSMEFKVIIGTPTATPPPWLTTQYPEIMIVSRDGVSHKPGGRRDADICNEIYQHYCVEIAKVLAERYGQHPAVIGWQIDNELMGPEAAPPESHSRSATFRFRQYLKRIHGDLATLNQRWGTRFWSQEYSDWGEIGIPANKRATMGQVLDHSRFFSESIRHFIQLQYEVIRPIVASAHWVSTNSTGVFNSGMDHQDWATTLDTVGWDSYFSETFGSNALVHDLFRTAKHQPFWIFETNSLPEPIKPAFWAEMLAHGAQGIIMWHWRNHPANAENETQTFCDWGGTPDPRRVAFMQDIAARAEFKSPIPQNFPRAKAAILYCPDCTRTALTPDPYIHSRREIAYQERLLTPYQVLSRLGIAVDVIQPGTSLEAYDLLVMPSAQLLSLEMAEAIRDFVSQGGTLLGVAKTMHKDQWGHNYNTPGEPLTDVLGFTMARNRTLPSESERIQAQLGEVIIDCDPFVEMVTATTAQVEASFVNGPAQGQPASLIHRYEKGTVYYAAANSEALITDLAQKAARNAQIDTYESPHKRAAIYPDPQGDCVWLFNHSSDTIQITETHIPSGEYIQLTPDEAERLK</sequence>
<comment type="catalytic activity">
    <reaction evidence="1 8">
        <text>Hydrolysis of terminal non-reducing beta-D-galactose residues in beta-D-galactosides.</text>
        <dbReference type="EC" id="3.2.1.23"/>
    </reaction>
</comment>
<feature type="domain" description="Glycoside hydrolase family 42 N-terminal" evidence="9">
    <location>
        <begin position="7"/>
        <end position="341"/>
    </location>
</feature>
<dbReference type="InterPro" id="IPR013529">
    <property type="entry name" value="Glyco_hydro_42_N"/>
</dbReference>
<organism evidence="11 12">
    <name type="scientific">Coraliomargarita algicola</name>
    <dbReference type="NCBI Taxonomy" id="3092156"/>
    <lineage>
        <taxon>Bacteria</taxon>
        <taxon>Pseudomonadati</taxon>
        <taxon>Verrucomicrobiota</taxon>
        <taxon>Opitutia</taxon>
        <taxon>Puniceicoccales</taxon>
        <taxon>Coraliomargaritaceae</taxon>
        <taxon>Coraliomargarita</taxon>
    </lineage>
</organism>
<dbReference type="InterPro" id="IPR013738">
    <property type="entry name" value="Beta_galactosidase_Trimer"/>
</dbReference>
<dbReference type="Pfam" id="PF08532">
    <property type="entry name" value="Glyco_hydro_42M"/>
    <property type="match status" value="1"/>
</dbReference>
<evidence type="ECO:0000256" key="8">
    <source>
        <dbReference type="PIRNR" id="PIRNR001084"/>
    </source>
</evidence>
<evidence type="ECO:0000256" key="6">
    <source>
        <dbReference type="ARBA" id="ARBA00022833"/>
    </source>
</evidence>
<evidence type="ECO:0000313" key="11">
    <source>
        <dbReference type="EMBL" id="WPJ96780.1"/>
    </source>
</evidence>
<keyword evidence="4" id="KW-0479">Metal-binding</keyword>
<dbReference type="SUPFAM" id="SSF51445">
    <property type="entry name" value="(Trans)glycosidases"/>
    <property type="match status" value="1"/>
</dbReference>
<evidence type="ECO:0000256" key="7">
    <source>
        <dbReference type="ARBA" id="ARBA00023295"/>
    </source>
</evidence>
<dbReference type="RefSeq" id="WP_319833637.1">
    <property type="nucleotide sequence ID" value="NZ_CP138858.1"/>
</dbReference>
<dbReference type="GO" id="GO:0004565">
    <property type="term" value="F:beta-galactosidase activity"/>
    <property type="evidence" value="ECO:0007669"/>
    <property type="project" value="UniProtKB-EC"/>
</dbReference>
<keyword evidence="5 8" id="KW-0378">Hydrolase</keyword>
<dbReference type="InterPro" id="IPR017853">
    <property type="entry name" value="GH"/>
</dbReference>
<dbReference type="Gene3D" id="3.40.50.880">
    <property type="match status" value="1"/>
</dbReference>
<dbReference type="CDD" id="cd03143">
    <property type="entry name" value="A4_beta-galactosidase_middle_domain"/>
    <property type="match status" value="1"/>
</dbReference>
<dbReference type="Proteomes" id="UP001324993">
    <property type="component" value="Chromosome"/>
</dbReference>
<evidence type="ECO:0000256" key="1">
    <source>
        <dbReference type="ARBA" id="ARBA00001412"/>
    </source>
</evidence>
<keyword evidence="7 8" id="KW-0326">Glycosidase</keyword>
<evidence type="ECO:0000256" key="3">
    <source>
        <dbReference type="ARBA" id="ARBA00012756"/>
    </source>
</evidence>
<dbReference type="Gene3D" id="3.20.20.80">
    <property type="entry name" value="Glycosidases"/>
    <property type="match status" value="1"/>
</dbReference>
<dbReference type="EMBL" id="CP138858">
    <property type="protein sequence ID" value="WPJ96780.1"/>
    <property type="molecule type" value="Genomic_DNA"/>
</dbReference>
<name>A0ABZ0RKP4_9BACT</name>
<evidence type="ECO:0000256" key="5">
    <source>
        <dbReference type="ARBA" id="ARBA00022801"/>
    </source>
</evidence>
<evidence type="ECO:0000256" key="2">
    <source>
        <dbReference type="ARBA" id="ARBA00005940"/>
    </source>
</evidence>
<dbReference type="PANTHER" id="PTHR36447:SF2">
    <property type="entry name" value="BETA-GALACTOSIDASE YESZ"/>
    <property type="match status" value="1"/>
</dbReference>
<dbReference type="SUPFAM" id="SSF52317">
    <property type="entry name" value="Class I glutamine amidotransferase-like"/>
    <property type="match status" value="1"/>
</dbReference>
<comment type="similarity">
    <text evidence="2 8">Belongs to the glycosyl hydrolase 42 family.</text>
</comment>
<evidence type="ECO:0000259" key="9">
    <source>
        <dbReference type="Pfam" id="PF02449"/>
    </source>
</evidence>